<comment type="caution">
    <text evidence="2">The sequence shown here is derived from an EMBL/GenBank/DDBJ whole genome shotgun (WGS) entry which is preliminary data.</text>
</comment>
<dbReference type="Proteomes" id="UP000198287">
    <property type="component" value="Unassembled WGS sequence"/>
</dbReference>
<dbReference type="AlphaFoldDB" id="A0A226EXW7"/>
<feature type="compositionally biased region" description="Polar residues" evidence="1">
    <location>
        <begin position="9"/>
        <end position="36"/>
    </location>
</feature>
<feature type="compositionally biased region" description="Basic residues" evidence="1">
    <location>
        <begin position="66"/>
        <end position="75"/>
    </location>
</feature>
<reference evidence="2 3" key="1">
    <citation type="submission" date="2015-12" db="EMBL/GenBank/DDBJ databases">
        <title>The genome of Folsomia candida.</title>
        <authorList>
            <person name="Faddeeva A."/>
            <person name="Derks M.F."/>
            <person name="Anvar Y."/>
            <person name="Smit S."/>
            <person name="Van Straalen N."/>
            <person name="Roelofs D."/>
        </authorList>
    </citation>
    <scope>NUCLEOTIDE SEQUENCE [LARGE SCALE GENOMIC DNA]</scope>
    <source>
        <strain evidence="2 3">VU population</strain>
        <tissue evidence="2">Whole body</tissue>
    </source>
</reference>
<accession>A0A226EXW7</accession>
<dbReference type="EMBL" id="LNIX01000001">
    <property type="protein sequence ID" value="OXA62399.1"/>
    <property type="molecule type" value="Genomic_DNA"/>
</dbReference>
<organism evidence="2 3">
    <name type="scientific">Folsomia candida</name>
    <name type="common">Springtail</name>
    <dbReference type="NCBI Taxonomy" id="158441"/>
    <lineage>
        <taxon>Eukaryota</taxon>
        <taxon>Metazoa</taxon>
        <taxon>Ecdysozoa</taxon>
        <taxon>Arthropoda</taxon>
        <taxon>Hexapoda</taxon>
        <taxon>Collembola</taxon>
        <taxon>Entomobryomorpha</taxon>
        <taxon>Isotomoidea</taxon>
        <taxon>Isotomidae</taxon>
        <taxon>Proisotominae</taxon>
        <taxon>Folsomia</taxon>
    </lineage>
</organism>
<feature type="region of interest" description="Disordered" evidence="1">
    <location>
        <begin position="1"/>
        <end position="116"/>
    </location>
</feature>
<evidence type="ECO:0000256" key="1">
    <source>
        <dbReference type="SAM" id="MobiDB-lite"/>
    </source>
</evidence>
<evidence type="ECO:0000313" key="3">
    <source>
        <dbReference type="Proteomes" id="UP000198287"/>
    </source>
</evidence>
<protein>
    <submittedName>
        <fullName evidence="2">Uncharacterized protein</fullName>
    </submittedName>
</protein>
<sequence length="577" mass="65024">MRRERDKFLSTNKSLITQGKTKRSSNQPLPQTQNLPLKQKSSDEHDADEQPVVNVSDDDAPVTSSSRRRRSKARRLSSSSENDSSPERNGAASLPPATVDDSFNEKSLDGGLNKSSSSGFFDDSAASYYVDSDDEVQIIDPPPSAAEPVMVEKPFLTLRQRSLPSTASSSSSSTTPTLTVDFLRAGGKVVHPGVMSCFPRKKFSDLDKDELREYKRLSAQRCKHIASNSTNTWIPVLEPKYKKNDDIGVHPAVLSCFPGKTYSSLDEVELREYNRLAKQRSRHVVDNPTTPWVPVLEHAYDRYDDTGIHPTVMSCFPGMRYADLDVVQLREYRRLTAQRSRHIASNPSTPWIPALMRRIYQHKTEFDKKFGKLGVLRPGDAPSQKLLEYLGLDPDTRFLSSGINISVNDETTADVSQYPDYAKKTDAQLRTKFFWDYVCVGVNWPETVTMSRAEVEAHIIKNKDDGTREILIYLGEDELLAMVVGSDTLMRRIEGFGQAFGFKMNKKINEQVGLKQRMCNKKVEKLSGHDRSLGEKLANEGVRFFDFGITTPDSSARPDFLFAGNMPFRLIREIKLQ</sequence>
<proteinExistence type="predicted"/>
<evidence type="ECO:0000313" key="2">
    <source>
        <dbReference type="EMBL" id="OXA62399.1"/>
    </source>
</evidence>
<keyword evidence="3" id="KW-1185">Reference proteome</keyword>
<name>A0A226EXW7_FOLCA</name>
<gene>
    <name evidence="2" type="ORF">Fcan01_02622</name>
</gene>